<keyword evidence="3" id="KW-1185">Reference proteome</keyword>
<feature type="region of interest" description="Disordered" evidence="1">
    <location>
        <begin position="59"/>
        <end position="94"/>
    </location>
</feature>
<evidence type="ECO:0000313" key="3">
    <source>
        <dbReference type="Proteomes" id="UP001152320"/>
    </source>
</evidence>
<gene>
    <name evidence="2" type="ORF">HOLleu_34462</name>
</gene>
<proteinExistence type="predicted"/>
<sequence>MELDRSSNSPTFMFAPSTRQSVSNLGAGAIGGQVNAVTNFNDPFGWGTNTSWGTGGFFQPRGSTHSSGGLRNPVADARNDAATTQSPPWNRNEQVQQGAPWATLWDASKPCSPGRNSSVVGHRPNRNHSSYHLLNDQVFNQVSPSSMWVTNNSFGCGTAQGGNHCSSHRLLNSLTPNQAAKPSVCITRNNFRWDLTQQAAGPGLMPVGASPVNPKASSGAIPKISSKAKPTALSKR</sequence>
<organism evidence="2 3">
    <name type="scientific">Holothuria leucospilota</name>
    <name type="common">Black long sea cucumber</name>
    <name type="synonym">Mertensiothuria leucospilota</name>
    <dbReference type="NCBI Taxonomy" id="206669"/>
    <lineage>
        <taxon>Eukaryota</taxon>
        <taxon>Metazoa</taxon>
        <taxon>Echinodermata</taxon>
        <taxon>Eleutherozoa</taxon>
        <taxon>Echinozoa</taxon>
        <taxon>Holothuroidea</taxon>
        <taxon>Aspidochirotacea</taxon>
        <taxon>Aspidochirotida</taxon>
        <taxon>Holothuriidae</taxon>
        <taxon>Holothuria</taxon>
    </lineage>
</organism>
<feature type="region of interest" description="Disordered" evidence="1">
    <location>
        <begin position="202"/>
        <end position="236"/>
    </location>
</feature>
<comment type="caution">
    <text evidence="2">The sequence shown here is derived from an EMBL/GenBank/DDBJ whole genome shotgun (WGS) entry which is preliminary data.</text>
</comment>
<feature type="compositionally biased region" description="Polar residues" evidence="1">
    <location>
        <begin position="81"/>
        <end position="94"/>
    </location>
</feature>
<accession>A0A9Q1BGP9</accession>
<dbReference type="EMBL" id="JAIZAY010000018">
    <property type="protein sequence ID" value="KAJ8024529.1"/>
    <property type="molecule type" value="Genomic_DNA"/>
</dbReference>
<dbReference type="AlphaFoldDB" id="A0A9Q1BGP9"/>
<dbReference type="Proteomes" id="UP001152320">
    <property type="component" value="Chromosome 18"/>
</dbReference>
<reference evidence="2" key="1">
    <citation type="submission" date="2021-10" db="EMBL/GenBank/DDBJ databases">
        <title>Tropical sea cucumber genome reveals ecological adaptation and Cuvierian tubules defense mechanism.</title>
        <authorList>
            <person name="Chen T."/>
        </authorList>
    </citation>
    <scope>NUCLEOTIDE SEQUENCE</scope>
    <source>
        <strain evidence="2">Nanhai2018</strain>
        <tissue evidence="2">Muscle</tissue>
    </source>
</reference>
<name>A0A9Q1BGP9_HOLLE</name>
<protein>
    <submittedName>
        <fullName evidence="2">Uncharacterized protein</fullName>
    </submittedName>
</protein>
<evidence type="ECO:0000256" key="1">
    <source>
        <dbReference type="SAM" id="MobiDB-lite"/>
    </source>
</evidence>
<evidence type="ECO:0000313" key="2">
    <source>
        <dbReference type="EMBL" id="KAJ8024529.1"/>
    </source>
</evidence>